<dbReference type="SUPFAM" id="SSF82171">
    <property type="entry name" value="DPP6 N-terminal domain-like"/>
    <property type="match status" value="1"/>
</dbReference>
<sequence length="1153" mass="130924">MKRLLLIICSLGMLWNISFAQVNTVQFGKNRVQYKKFHWRYYQAPNFNVYFADGGLNIAKFVVQVAEEELPGIERFVDYGMQRRANIIVYNSYNEYRQSNIGMDFDWQNSGGMTKLVNSKLVVYYTSDHNELRRQIREGIARVLVSLQLFGDDIGEFAGNSTLLDLPKWLTDGFISYAAQNWSTAQDDALRSALLGSDYTNFYQFAYEQPDLAGQAFWYYIEERYGKDKVSYLFYLARLYKNLNHACQELCKKKFKDVLADFMTQEQQKYYKDLRGRKNVPKGRLTVSQEVSPTMDYYHFTANPNPKNYTYAVVEYKKGRYKLKLIQNFTDEKILWREGARQQLDEKDPHFPLVCWDPKGTRLAYAVSSEGVINVFVYDLFTRTTTTHFTLDQFQQLQSMSYMLDNNTLLLSATRNGKSDIYIYKIKEKTDEQVTNDIYDDLDPVFVAFPNKTGIIFSSNRPTGNDIDGDTVLPSRHRFNIFLVDNNGPKSTFRQITKLTNLKYGNARYPMPYNTSNFTFICDENGINNRFAGFFSTKRAGLDTLITVGDDLLRNPSVQELDSALKSWNKTEPDSVALYSVTNDSTYIFPLSNYQTGVVETNVAGVNNQVSEVTRQGDYKFLYKLQVDEKTLHNRNLNDRPTDYMRRIMKADQLSKGNAAAAPSPLVSPAQKAPANDFFESEFNKEKKDTANHAAAAKPGAAAPTAAAPAPAKENSALSRSKLFQYKLKFSTDYVVANLNNSVTFTQYQPYAGGSGPIQPAGGTDLSGMLRVSISDVLEDYKFIGGVQLGTDLRDNDYMVSFQNYKHRFDYGVSYYRGASSFEGDFVAPTVELISQARTITNIYEGNVAYPFDRVHRVGMTVGLRDDKTVIRGDYSADPPPIGPPLSLAADDIQQKYVFLHLEYVMDNTSYPAMNIWKGLRWKIYNDFYKNVGTKTSSGDNGLLNNIGFDARNYLPIYRNFIWAVRAAGDFSAIGDEHIVYYVGGMDGWIGPKFNNNNQPDPTGVENYIYQGLELNLRGYDQNAANGDNAVTINSELRLPIFTTFFNKPINNAFLRNFQFTQFLDMGTAWTNWSQIGRPTVNYTDRNPNGTTPVVTPVSITVKSPGIGPFLAGYGFGVRSTLLGYFLKLDCGWPWGGFFRGSPKLYFSLGLDF</sequence>
<keyword evidence="2" id="KW-0732">Signal</keyword>
<reference evidence="3 4" key="1">
    <citation type="submission" date="2019-03" db="EMBL/GenBank/DDBJ databases">
        <title>Genomic Encyclopedia of Type Strains, Phase IV (KMG-IV): sequencing the most valuable type-strain genomes for metagenomic binning, comparative biology and taxonomic classification.</title>
        <authorList>
            <person name="Goeker M."/>
        </authorList>
    </citation>
    <scope>NUCLEOTIDE SEQUENCE [LARGE SCALE GENOMIC DNA]</scope>
    <source>
        <strain evidence="3 4">DSM 100059</strain>
    </source>
</reference>
<dbReference type="PANTHER" id="PTHR36842">
    <property type="entry name" value="PROTEIN TOLB HOMOLOG"/>
    <property type="match status" value="1"/>
</dbReference>
<accession>A0A4R8DN43</accession>
<gene>
    <name evidence="3" type="ORF">EDB95_0449</name>
</gene>
<keyword evidence="4" id="KW-1185">Reference proteome</keyword>
<dbReference type="PANTHER" id="PTHR36842:SF1">
    <property type="entry name" value="PROTEIN TOLB"/>
    <property type="match status" value="1"/>
</dbReference>
<dbReference type="OrthoDB" id="9760276at2"/>
<feature type="signal peptide" evidence="2">
    <location>
        <begin position="1"/>
        <end position="20"/>
    </location>
</feature>
<dbReference type="EMBL" id="SODV01000001">
    <property type="protein sequence ID" value="TDW99439.1"/>
    <property type="molecule type" value="Genomic_DNA"/>
</dbReference>
<evidence type="ECO:0000313" key="4">
    <source>
        <dbReference type="Proteomes" id="UP000294498"/>
    </source>
</evidence>
<dbReference type="RefSeq" id="WP_133990137.1">
    <property type="nucleotide sequence ID" value="NZ_SODV01000001.1"/>
</dbReference>
<evidence type="ECO:0000256" key="2">
    <source>
        <dbReference type="SAM" id="SignalP"/>
    </source>
</evidence>
<evidence type="ECO:0000313" key="3">
    <source>
        <dbReference type="EMBL" id="TDW99439.1"/>
    </source>
</evidence>
<dbReference type="InterPro" id="IPR011042">
    <property type="entry name" value="6-blade_b-propeller_TolB-like"/>
</dbReference>
<protein>
    <recommendedName>
        <fullName evidence="5">WD40 repeat protein</fullName>
    </recommendedName>
</protein>
<evidence type="ECO:0008006" key="5">
    <source>
        <dbReference type="Google" id="ProtNLM"/>
    </source>
</evidence>
<comment type="caution">
    <text evidence="3">The sequence shown here is derived from an EMBL/GenBank/DDBJ whole genome shotgun (WGS) entry which is preliminary data.</text>
</comment>
<proteinExistence type="predicted"/>
<feature type="chain" id="PRO_5020640865" description="WD40 repeat protein" evidence="2">
    <location>
        <begin position="21"/>
        <end position="1153"/>
    </location>
</feature>
<organism evidence="3 4">
    <name type="scientific">Dinghuibacter silviterrae</name>
    <dbReference type="NCBI Taxonomy" id="1539049"/>
    <lineage>
        <taxon>Bacteria</taxon>
        <taxon>Pseudomonadati</taxon>
        <taxon>Bacteroidota</taxon>
        <taxon>Chitinophagia</taxon>
        <taxon>Chitinophagales</taxon>
        <taxon>Chitinophagaceae</taxon>
        <taxon>Dinghuibacter</taxon>
    </lineage>
</organism>
<feature type="region of interest" description="Disordered" evidence="1">
    <location>
        <begin position="686"/>
        <end position="714"/>
    </location>
</feature>
<dbReference type="Gene3D" id="2.120.10.30">
    <property type="entry name" value="TolB, C-terminal domain"/>
    <property type="match status" value="1"/>
</dbReference>
<dbReference type="Proteomes" id="UP000294498">
    <property type="component" value="Unassembled WGS sequence"/>
</dbReference>
<evidence type="ECO:0000256" key="1">
    <source>
        <dbReference type="SAM" id="MobiDB-lite"/>
    </source>
</evidence>
<feature type="compositionally biased region" description="Low complexity" evidence="1">
    <location>
        <begin position="692"/>
        <end position="712"/>
    </location>
</feature>
<dbReference type="AlphaFoldDB" id="A0A4R8DN43"/>
<name>A0A4R8DN43_9BACT</name>
<dbReference type="Gene3D" id="2.40.160.50">
    <property type="entry name" value="membrane protein fhac: a member of the omp85/tpsb transporter family"/>
    <property type="match status" value="1"/>
</dbReference>